<evidence type="ECO:0000256" key="1">
    <source>
        <dbReference type="ARBA" id="ARBA00009437"/>
    </source>
</evidence>
<comment type="caution">
    <text evidence="6">The sequence shown here is derived from an EMBL/GenBank/DDBJ whole genome shotgun (WGS) entry which is preliminary data.</text>
</comment>
<dbReference type="InterPro" id="IPR036388">
    <property type="entry name" value="WH-like_DNA-bd_sf"/>
</dbReference>
<dbReference type="Pfam" id="PF00126">
    <property type="entry name" value="HTH_1"/>
    <property type="match status" value="1"/>
</dbReference>
<dbReference type="OrthoDB" id="8723543at2"/>
<keyword evidence="7" id="KW-1185">Reference proteome</keyword>
<reference evidence="6 7" key="1">
    <citation type="submission" date="2017-11" db="EMBL/GenBank/DDBJ databases">
        <title>Draft genome sequence of Mitsuaria sp. HWN-4.</title>
        <authorList>
            <person name="Gundlapally S.R."/>
        </authorList>
    </citation>
    <scope>NUCLEOTIDE SEQUENCE [LARGE SCALE GENOMIC DNA]</scope>
    <source>
        <strain evidence="6 7">HWN-4</strain>
    </source>
</reference>
<dbReference type="AlphaFoldDB" id="A0A2G9C2B7"/>
<dbReference type="FunFam" id="1.10.10.10:FF:000001">
    <property type="entry name" value="LysR family transcriptional regulator"/>
    <property type="match status" value="1"/>
</dbReference>
<gene>
    <name evidence="6" type="ORF">CS062_24565</name>
</gene>
<dbReference type="Proteomes" id="UP000231501">
    <property type="component" value="Unassembled WGS sequence"/>
</dbReference>
<evidence type="ECO:0000256" key="3">
    <source>
        <dbReference type="ARBA" id="ARBA00023125"/>
    </source>
</evidence>
<dbReference type="SUPFAM" id="SSF53850">
    <property type="entry name" value="Periplasmic binding protein-like II"/>
    <property type="match status" value="1"/>
</dbReference>
<dbReference type="PRINTS" id="PR00039">
    <property type="entry name" value="HTHLYSR"/>
</dbReference>
<dbReference type="RefSeq" id="WP_099864472.1">
    <property type="nucleotide sequence ID" value="NZ_PEOG01000128.1"/>
</dbReference>
<proteinExistence type="inferred from homology"/>
<dbReference type="InterPro" id="IPR036390">
    <property type="entry name" value="WH_DNA-bd_sf"/>
</dbReference>
<dbReference type="PANTHER" id="PTHR30537:SF5">
    <property type="entry name" value="HTH-TYPE TRANSCRIPTIONAL ACTIVATOR TTDR-RELATED"/>
    <property type="match status" value="1"/>
</dbReference>
<accession>A0A2G9C2B7</accession>
<evidence type="ECO:0000256" key="4">
    <source>
        <dbReference type="ARBA" id="ARBA00023163"/>
    </source>
</evidence>
<dbReference type="InterPro" id="IPR005119">
    <property type="entry name" value="LysR_subst-bd"/>
</dbReference>
<dbReference type="PROSITE" id="PS50931">
    <property type="entry name" value="HTH_LYSR"/>
    <property type="match status" value="1"/>
</dbReference>
<evidence type="ECO:0000313" key="6">
    <source>
        <dbReference type="EMBL" id="PIM50525.1"/>
    </source>
</evidence>
<keyword evidence="2" id="KW-0805">Transcription regulation</keyword>
<dbReference type="GO" id="GO:0003700">
    <property type="term" value="F:DNA-binding transcription factor activity"/>
    <property type="evidence" value="ECO:0007669"/>
    <property type="project" value="InterPro"/>
</dbReference>
<name>A0A2G9C2B7_9BURK</name>
<evidence type="ECO:0000259" key="5">
    <source>
        <dbReference type="PROSITE" id="PS50931"/>
    </source>
</evidence>
<dbReference type="GO" id="GO:0006351">
    <property type="term" value="P:DNA-templated transcription"/>
    <property type="evidence" value="ECO:0007669"/>
    <property type="project" value="TreeGrafter"/>
</dbReference>
<dbReference type="SUPFAM" id="SSF46785">
    <property type="entry name" value="Winged helix' DNA-binding domain"/>
    <property type="match status" value="1"/>
</dbReference>
<dbReference type="InterPro" id="IPR058163">
    <property type="entry name" value="LysR-type_TF_proteobact-type"/>
</dbReference>
<dbReference type="EMBL" id="PEOG01000128">
    <property type="protein sequence ID" value="PIM50525.1"/>
    <property type="molecule type" value="Genomic_DNA"/>
</dbReference>
<sequence>MNDLVRDGGQDRLALLQTFLRVAEAGSFSAAALQLATTQPTVSRRVQMLESLLGARLVERSTRGLRLTEEGERCAAQAQELIDGWQALAEELDGGEELSGTLRLRVPHAFGQSQLIEPLAAFLTRHPRVSVEWMLQDQLPDFSRENVDCSLLVGEISQPNLIASQLAEVPRVLVAAPPLARKLPKGLDRKTPEEIAALLGAQPWLALLAFYRDGIDLRAANGDARLHIRFRPRLGTDSLFALIESARRGLGLALVSQWAVIDDLAQGRLVRLLPDWCATPLPISLVYPSRRLQPARLRAFQQVMREVIPTLPGMRELRRP</sequence>
<keyword evidence="3" id="KW-0238">DNA-binding</keyword>
<keyword evidence="4" id="KW-0804">Transcription</keyword>
<organism evidence="6 7">
    <name type="scientific">Roseateles chitinivorans</name>
    <dbReference type="NCBI Taxonomy" id="2917965"/>
    <lineage>
        <taxon>Bacteria</taxon>
        <taxon>Pseudomonadati</taxon>
        <taxon>Pseudomonadota</taxon>
        <taxon>Betaproteobacteria</taxon>
        <taxon>Burkholderiales</taxon>
        <taxon>Sphaerotilaceae</taxon>
        <taxon>Roseateles</taxon>
    </lineage>
</organism>
<evidence type="ECO:0000313" key="7">
    <source>
        <dbReference type="Proteomes" id="UP000231501"/>
    </source>
</evidence>
<comment type="similarity">
    <text evidence="1">Belongs to the LysR transcriptional regulatory family.</text>
</comment>
<dbReference type="Gene3D" id="1.10.10.10">
    <property type="entry name" value="Winged helix-like DNA-binding domain superfamily/Winged helix DNA-binding domain"/>
    <property type="match status" value="1"/>
</dbReference>
<dbReference type="GO" id="GO:0043565">
    <property type="term" value="F:sequence-specific DNA binding"/>
    <property type="evidence" value="ECO:0007669"/>
    <property type="project" value="TreeGrafter"/>
</dbReference>
<feature type="domain" description="HTH lysR-type" evidence="5">
    <location>
        <begin position="11"/>
        <end position="68"/>
    </location>
</feature>
<dbReference type="Gene3D" id="3.40.190.290">
    <property type="match status" value="1"/>
</dbReference>
<evidence type="ECO:0000256" key="2">
    <source>
        <dbReference type="ARBA" id="ARBA00023015"/>
    </source>
</evidence>
<dbReference type="Pfam" id="PF03466">
    <property type="entry name" value="LysR_substrate"/>
    <property type="match status" value="1"/>
</dbReference>
<protein>
    <submittedName>
        <fullName evidence="6">LysR family transcriptional regulator</fullName>
    </submittedName>
</protein>
<dbReference type="PANTHER" id="PTHR30537">
    <property type="entry name" value="HTH-TYPE TRANSCRIPTIONAL REGULATOR"/>
    <property type="match status" value="1"/>
</dbReference>
<dbReference type="CDD" id="cd08422">
    <property type="entry name" value="PBP2_CrgA_like"/>
    <property type="match status" value="1"/>
</dbReference>
<dbReference type="InterPro" id="IPR000847">
    <property type="entry name" value="LysR_HTH_N"/>
</dbReference>